<evidence type="ECO:0000256" key="6">
    <source>
        <dbReference type="ARBA" id="ARBA00023157"/>
    </source>
</evidence>
<evidence type="ECO:0000256" key="5">
    <source>
        <dbReference type="ARBA" id="ARBA00022737"/>
    </source>
</evidence>
<dbReference type="InterPro" id="IPR000884">
    <property type="entry name" value="TSP1_rpt"/>
</dbReference>
<dbReference type="Proteomes" id="UP000271974">
    <property type="component" value="Unassembled WGS sequence"/>
</dbReference>
<dbReference type="PROSITE" id="PS50092">
    <property type="entry name" value="TSP1"/>
    <property type="match status" value="24"/>
</dbReference>
<keyword evidence="12" id="KW-1185">Reference proteome</keyword>
<dbReference type="FunFam" id="2.20.100.10:FF:000067">
    <property type="entry name" value="Hemicentin 1"/>
    <property type="match status" value="1"/>
</dbReference>
<dbReference type="Pfam" id="PF00090">
    <property type="entry name" value="TSP_1"/>
    <property type="match status" value="24"/>
</dbReference>
<dbReference type="OrthoDB" id="446173at2759"/>
<dbReference type="InterPro" id="IPR036772">
    <property type="entry name" value="SRCR-like_dom_sf"/>
</dbReference>
<organism evidence="11 12">
    <name type="scientific">Elysia chlorotica</name>
    <name type="common">Eastern emerald elysia</name>
    <name type="synonym">Sea slug</name>
    <dbReference type="NCBI Taxonomy" id="188477"/>
    <lineage>
        <taxon>Eukaryota</taxon>
        <taxon>Metazoa</taxon>
        <taxon>Spiralia</taxon>
        <taxon>Lophotrochozoa</taxon>
        <taxon>Mollusca</taxon>
        <taxon>Gastropoda</taxon>
        <taxon>Heterobranchia</taxon>
        <taxon>Euthyneura</taxon>
        <taxon>Panpulmonata</taxon>
        <taxon>Sacoglossa</taxon>
        <taxon>Placobranchoidea</taxon>
        <taxon>Plakobranchidae</taxon>
        <taxon>Elysia</taxon>
    </lineage>
</organism>
<dbReference type="PANTHER" id="PTHR22906:SF21">
    <property type="entry name" value="SEMA DOMAIN-CONTAINING PROTEIN"/>
    <property type="match status" value="1"/>
</dbReference>
<feature type="domain" description="SRCR" evidence="10">
    <location>
        <begin position="305"/>
        <end position="410"/>
    </location>
</feature>
<feature type="disulfide bond" evidence="8">
    <location>
        <begin position="376"/>
        <end position="386"/>
    </location>
</feature>
<dbReference type="STRING" id="188477.A0A3S0ZWL5"/>
<comment type="caution">
    <text evidence="8">Lacks conserved residue(s) required for the propagation of feature annotation.</text>
</comment>
<protein>
    <recommendedName>
        <fullName evidence="10">SRCR domain-containing protein</fullName>
    </recommendedName>
</protein>
<keyword evidence="6 8" id="KW-1015">Disulfide bond</keyword>
<evidence type="ECO:0000256" key="4">
    <source>
        <dbReference type="ARBA" id="ARBA00022729"/>
    </source>
</evidence>
<keyword evidence="4" id="KW-0732">Signal</keyword>
<sequence>MKDQVTHGLKPDSCGHWAPVLETPVLATVGAWRPGLSLATRPASVSVIRDGVLPLGKGEFADGFKPDDCQCGDTETERELLSQAVPLHRLKQHGKRYLTRVFKIRGCTVYLGAISYPLTYRNITRPYAGPQWGDWAPWSACSVTCHQGWRMRTRHCEDSTKGLTLSSGQCYGASQEYGACELQQCPHAGPQWGDWAPWSACSVTCHQGWRMRTRHCEDSTKGLTLSSGQCYGASQEYGACELQQCPRWESWSAWGECSTQTTCGPGVKVRQRVCSNGGTVGVDRYCLGLANQSTPCSGVPCNGPMRLAGGSVPGEGRLEIYDDQHQQWTLVCADQMTTAMASLACRQLGWPGGHAAVTDGRFGSGSGQFGLTSVTCKGSDLTVAACEHNQWTASGVCAGGATLAAGVQCDVNGVWSLWSSWSQCSVTCEGGTQTRTRQCDHPPRLHGGRDCEGESIQTKSCTLEMCPVDGVWQVWGPWDACSVSCGNGTQTRHRDCYGPFYDGDQCEGDANQTRDCMDRHCPVDGVWAAWSSWGECSQTCASGTRTRDRNCTGPFYEGRPCDGAFQEEESCNTHDCPVDGEWLQWQAWADCSVSCGGGARQRTRTCKQPLNGGLVCNGNATEAEDCNQHFCPIDGVWSPWAQWSECTVTCSNGTQWRNRTCNGPHHLGKDCEGDENETRVCMPRICPVDGQWMDWTPWSSCSVSCGGGSRERSRDCYLGQHGGANCTGSDKETMSCNQIDCPGRQIFVEELTACGWPGPSGATAPRRAARAASSGSASVTAVPRGQQLHGPGLQERDCNTHYCPVNGVWNMWSDWSICTVTCGGGNQSRQRDCQGPFHGGDPCEGLTEETQDCNIQNCPVNGYFTLWSAWDACDVPCGGGVQGRNRSCVGPFHGGDDCEGLRLENRTCNMHHCPIDGVFSNWTTWSDCSVSCGGGVANRSRDCDGPFYGGKNCEGPWEEQKVCNDQPCPEDGEWLPWSAWGGCSETCGGGEQSRERACAGVLHGGDYCRGEGNQTRACNTHHCPVDGVFRSWTEWTECTLTCGGGSTFRSRECYGPFYGGADCSGQWDEAKACNTAECPVDGSWKPWAAWGPCSVTCGGGFKSRARECDLALHGGENCTGPSEQNNTCNMHHCPVNGVWNMWSDWSICTVTCGGGNQSRQRDCQGPFHGGDPCEGLTEETQDCNIQNCPVNGYFTLWSAWGACDVPCGGGVQGRNRSCVGPFHGGDDCEGLRLENRTCNMHHCPIDGVFSNWTTWSDCSVSCGGGVANRSRDCDGPFYGGKNCEGPLEEQKVCNDQPCPEDGEWLPWSAWGGCSETCGGGEQSRERACAGVLHGGDYCQGEGNETRACNTHHCPVDGVWEAWSDWGQCSASCGGGLQARNRSCDGPHHLGQDCLGPAEENQTCNTQPCPIDGYYGDWSSWGKCSVSCGGGTQSRDRPCIPPQHGGTDCQGPSNETQACSTQPCPVDGVYLDWSPWSDCSVSCGGGHQWRNRTCQPPEHGGQDCAGPDNVTQDCNTQPCPIDGVWLAWSDWSVCTTTCGGGLSERTRQCQTAQHGGEPCHGAAKENKSCAENPCPIPGDWYPWTEWTRCTATCGGGTKYRERECDTQSYGNLTAPCEGPANETVPCHTFDCLPLARTCSELGVRGLSESTMADIDVDGPGITTLEPVLVYCDMEAEDGAGVTIVGHDQERRQQVDGWEGAREYEVRLNYNISFEHVEVLVDQSGDCQQYISWECFAALIHNPNDNFRVSTGWLNRTGQIADYFGGAAPGSHSCACGMNSTCVEEDLKCNCDANDEVWRQDDGYLTYKDDLPVYAFVAGDTGGVQEDGYHIVGSLSCHGQETRDLKKPWLR</sequence>
<dbReference type="GO" id="GO:0005576">
    <property type="term" value="C:extracellular region"/>
    <property type="evidence" value="ECO:0007669"/>
    <property type="project" value="UniProtKB-SubCell"/>
</dbReference>
<dbReference type="InterPro" id="IPR001190">
    <property type="entry name" value="SRCR"/>
</dbReference>
<keyword evidence="2" id="KW-0964">Secreted</keyword>
<dbReference type="PANTHER" id="PTHR22906">
    <property type="entry name" value="PROPERDIN"/>
    <property type="match status" value="1"/>
</dbReference>
<dbReference type="PRINTS" id="PR01705">
    <property type="entry name" value="TSP1REPEAT"/>
</dbReference>
<dbReference type="PROSITE" id="PS50287">
    <property type="entry name" value="SRCR_2"/>
    <property type="match status" value="1"/>
</dbReference>
<evidence type="ECO:0000256" key="3">
    <source>
        <dbReference type="ARBA" id="ARBA00022536"/>
    </source>
</evidence>
<evidence type="ECO:0000256" key="8">
    <source>
        <dbReference type="PROSITE-ProRule" id="PRU00196"/>
    </source>
</evidence>
<reference evidence="11 12" key="1">
    <citation type="submission" date="2019-01" db="EMBL/GenBank/DDBJ databases">
        <title>A draft genome assembly of the solar-powered sea slug Elysia chlorotica.</title>
        <authorList>
            <person name="Cai H."/>
            <person name="Li Q."/>
            <person name="Fang X."/>
            <person name="Li J."/>
            <person name="Curtis N.E."/>
            <person name="Altenburger A."/>
            <person name="Shibata T."/>
            <person name="Feng M."/>
            <person name="Maeda T."/>
            <person name="Schwartz J.A."/>
            <person name="Shigenobu S."/>
            <person name="Lundholm N."/>
            <person name="Nishiyama T."/>
            <person name="Yang H."/>
            <person name="Hasebe M."/>
            <person name="Li S."/>
            <person name="Pierce S.K."/>
            <person name="Wang J."/>
        </authorList>
    </citation>
    <scope>NUCLEOTIDE SEQUENCE [LARGE SCALE GENOMIC DNA]</scope>
    <source>
        <strain evidence="11">EC2010</strain>
        <tissue evidence="11">Whole organism of an adult</tissue>
    </source>
</reference>
<comment type="subcellular location">
    <subcellularLocation>
        <location evidence="1">Secreted</location>
    </subcellularLocation>
</comment>
<keyword evidence="3" id="KW-0245">EGF-like domain</keyword>
<dbReference type="SUPFAM" id="SSF82895">
    <property type="entry name" value="TSP-1 type 1 repeat"/>
    <property type="match status" value="24"/>
</dbReference>
<dbReference type="FunFam" id="2.20.100.10:FF:000004">
    <property type="entry name" value="Adhesion G protein-coupled receptor B2"/>
    <property type="match status" value="6"/>
</dbReference>
<dbReference type="InterPro" id="IPR052065">
    <property type="entry name" value="Compl_asym_regulator"/>
</dbReference>
<evidence type="ECO:0000256" key="9">
    <source>
        <dbReference type="SAM" id="MobiDB-lite"/>
    </source>
</evidence>
<dbReference type="Gene3D" id="2.20.100.10">
    <property type="entry name" value="Thrombospondin type-1 (TSP1) repeat"/>
    <property type="match status" value="24"/>
</dbReference>
<evidence type="ECO:0000313" key="12">
    <source>
        <dbReference type="Proteomes" id="UP000271974"/>
    </source>
</evidence>
<dbReference type="SMART" id="SM00202">
    <property type="entry name" value="SR"/>
    <property type="match status" value="1"/>
</dbReference>
<evidence type="ECO:0000259" key="10">
    <source>
        <dbReference type="PROSITE" id="PS50287"/>
    </source>
</evidence>
<name>A0A3S0ZWL5_ELYCH</name>
<dbReference type="FunFam" id="2.20.100.10:FF:000001">
    <property type="entry name" value="semaphorin-5A isoform X1"/>
    <property type="match status" value="9"/>
</dbReference>
<dbReference type="InterPro" id="IPR036383">
    <property type="entry name" value="TSP1_rpt_sf"/>
</dbReference>
<comment type="caution">
    <text evidence="11">The sequence shown here is derived from an EMBL/GenBank/DDBJ whole genome shotgun (WGS) entry which is preliminary data.</text>
</comment>
<dbReference type="GO" id="GO:0016020">
    <property type="term" value="C:membrane"/>
    <property type="evidence" value="ECO:0007669"/>
    <property type="project" value="InterPro"/>
</dbReference>
<dbReference type="SUPFAM" id="SSF56487">
    <property type="entry name" value="SRCR-like"/>
    <property type="match status" value="1"/>
</dbReference>
<evidence type="ECO:0000256" key="7">
    <source>
        <dbReference type="ARBA" id="ARBA00023180"/>
    </source>
</evidence>
<feature type="region of interest" description="Disordered" evidence="9">
    <location>
        <begin position="765"/>
        <end position="786"/>
    </location>
</feature>
<evidence type="ECO:0000256" key="1">
    <source>
        <dbReference type="ARBA" id="ARBA00004613"/>
    </source>
</evidence>
<gene>
    <name evidence="11" type="ORF">EGW08_004409</name>
</gene>
<accession>A0A3S0ZWL5</accession>
<proteinExistence type="predicted"/>
<evidence type="ECO:0000313" key="11">
    <source>
        <dbReference type="EMBL" id="RUS87810.1"/>
    </source>
</evidence>
<feature type="compositionally biased region" description="Low complexity" evidence="9">
    <location>
        <begin position="765"/>
        <end position="782"/>
    </location>
</feature>
<dbReference type="EMBL" id="RQTK01000100">
    <property type="protein sequence ID" value="RUS87810.1"/>
    <property type="molecule type" value="Genomic_DNA"/>
</dbReference>
<keyword evidence="5" id="KW-0677">Repeat</keyword>
<evidence type="ECO:0000256" key="2">
    <source>
        <dbReference type="ARBA" id="ARBA00022525"/>
    </source>
</evidence>
<dbReference type="SMART" id="SM00209">
    <property type="entry name" value="TSP1"/>
    <property type="match status" value="24"/>
</dbReference>
<keyword evidence="7" id="KW-0325">Glycoprotein</keyword>